<dbReference type="PANTHER" id="PTHR30372">
    <property type="entry name" value="LIPID-A-DISACCHARIDE SYNTHASE"/>
    <property type="match status" value="1"/>
</dbReference>
<sequence>MGGALTQPAGAPPRRILIVAGEASGDHHAAALVRELRARAAVDVCGVAGPRMRAEGVRAIVPQESLAVIGFSGVLAKLPELFAARGAILREMRSFAPHVVVLVDYPGFNLRLGPQLKRFGAKLFHYIAPQVWAWHPERAAEMAAWVDRLAVVFPFEEAIFRDAGVDTRFVGHPLLDALEPEVDERTLRAELGIGADAPIVGLLPGSRRGELGHHLAPMLEAARVLVARVPKAVPVVALAEGFSTSEKAFARFPEVKALRGRTRAIQKCAACCAVASGTATLETALFGTPLAIVYRVNALNWAIARRVVKLPRIGLPNIVAGAEVAPELLQADFTPARLADLLGGWLERPAELAARRAALAVVRERLGGPGASARTAEAVLELIA</sequence>
<keyword evidence="4" id="KW-0444">Lipid biosynthesis</keyword>
<dbReference type="Proteomes" id="UP000696931">
    <property type="component" value="Unassembled WGS sequence"/>
</dbReference>
<keyword evidence="5" id="KW-0441">Lipid A biosynthesis</keyword>
<evidence type="ECO:0000256" key="6">
    <source>
        <dbReference type="ARBA" id="ARBA00022676"/>
    </source>
</evidence>
<dbReference type="EMBL" id="JACRIW010000038">
    <property type="protein sequence ID" value="MBI5168942.1"/>
    <property type="molecule type" value="Genomic_DNA"/>
</dbReference>
<dbReference type="EC" id="2.4.1.182" evidence="2 10"/>
<dbReference type="GO" id="GO:0016020">
    <property type="term" value="C:membrane"/>
    <property type="evidence" value="ECO:0007669"/>
    <property type="project" value="GOC"/>
</dbReference>
<evidence type="ECO:0000256" key="5">
    <source>
        <dbReference type="ARBA" id="ARBA00022556"/>
    </source>
</evidence>
<dbReference type="PANTHER" id="PTHR30372:SF4">
    <property type="entry name" value="LIPID-A-DISACCHARIDE SYNTHASE, MITOCHONDRIAL-RELATED"/>
    <property type="match status" value="1"/>
</dbReference>
<reference evidence="11" key="1">
    <citation type="submission" date="2020-07" db="EMBL/GenBank/DDBJ databases">
        <title>Huge and variable diversity of episymbiotic CPR bacteria and DPANN archaea in groundwater ecosystems.</title>
        <authorList>
            <person name="He C.Y."/>
            <person name="Keren R."/>
            <person name="Whittaker M."/>
            <person name="Farag I.F."/>
            <person name="Doudna J."/>
            <person name="Cate J.H.D."/>
            <person name="Banfield J.F."/>
        </authorList>
    </citation>
    <scope>NUCLEOTIDE SEQUENCE</scope>
    <source>
        <strain evidence="11">NC_groundwater_1813_Pr3_B-0.1um_71_17</strain>
    </source>
</reference>
<comment type="catalytic activity">
    <reaction evidence="9">
        <text>a lipid X + a UDP-2-N,3-O-bis[(3R)-3-hydroxyacyl]-alpha-D-glucosamine = a lipid A disaccharide + UDP + H(+)</text>
        <dbReference type="Rhea" id="RHEA:67828"/>
        <dbReference type="ChEBI" id="CHEBI:15378"/>
        <dbReference type="ChEBI" id="CHEBI:58223"/>
        <dbReference type="ChEBI" id="CHEBI:137748"/>
        <dbReference type="ChEBI" id="CHEBI:176338"/>
        <dbReference type="ChEBI" id="CHEBI:176343"/>
        <dbReference type="EC" id="2.4.1.182"/>
    </reaction>
</comment>
<evidence type="ECO:0000256" key="2">
    <source>
        <dbReference type="ARBA" id="ARBA00012687"/>
    </source>
</evidence>
<evidence type="ECO:0000256" key="7">
    <source>
        <dbReference type="ARBA" id="ARBA00022679"/>
    </source>
</evidence>
<dbReference type="GO" id="GO:0005543">
    <property type="term" value="F:phospholipid binding"/>
    <property type="evidence" value="ECO:0007669"/>
    <property type="project" value="TreeGrafter"/>
</dbReference>
<organism evidence="11 12">
    <name type="scientific">Eiseniibacteriota bacterium</name>
    <dbReference type="NCBI Taxonomy" id="2212470"/>
    <lineage>
        <taxon>Bacteria</taxon>
        <taxon>Candidatus Eiseniibacteriota</taxon>
    </lineage>
</organism>
<evidence type="ECO:0000256" key="4">
    <source>
        <dbReference type="ARBA" id="ARBA00022516"/>
    </source>
</evidence>
<protein>
    <recommendedName>
        <fullName evidence="3 10">Lipid-A-disaccharide synthase</fullName>
        <ecNumber evidence="2 10">2.4.1.182</ecNumber>
    </recommendedName>
</protein>
<evidence type="ECO:0000256" key="8">
    <source>
        <dbReference type="ARBA" id="ARBA00023098"/>
    </source>
</evidence>
<comment type="caution">
    <text evidence="11">The sequence shown here is derived from an EMBL/GenBank/DDBJ whole genome shotgun (WGS) entry which is preliminary data.</text>
</comment>
<evidence type="ECO:0000313" key="11">
    <source>
        <dbReference type="EMBL" id="MBI5168942.1"/>
    </source>
</evidence>
<keyword evidence="8" id="KW-0443">Lipid metabolism</keyword>
<evidence type="ECO:0000256" key="1">
    <source>
        <dbReference type="ARBA" id="ARBA00002056"/>
    </source>
</evidence>
<evidence type="ECO:0000313" key="12">
    <source>
        <dbReference type="Proteomes" id="UP000696931"/>
    </source>
</evidence>
<dbReference type="Pfam" id="PF02684">
    <property type="entry name" value="LpxB"/>
    <property type="match status" value="1"/>
</dbReference>
<evidence type="ECO:0000256" key="9">
    <source>
        <dbReference type="ARBA" id="ARBA00048975"/>
    </source>
</evidence>
<proteinExistence type="predicted"/>
<dbReference type="NCBIfam" id="TIGR00215">
    <property type="entry name" value="lpxB"/>
    <property type="match status" value="1"/>
</dbReference>
<dbReference type="SUPFAM" id="SSF53756">
    <property type="entry name" value="UDP-Glycosyltransferase/glycogen phosphorylase"/>
    <property type="match status" value="1"/>
</dbReference>
<dbReference type="GO" id="GO:0009245">
    <property type="term" value="P:lipid A biosynthetic process"/>
    <property type="evidence" value="ECO:0007669"/>
    <property type="project" value="UniProtKB-UniRule"/>
</dbReference>
<evidence type="ECO:0000256" key="3">
    <source>
        <dbReference type="ARBA" id="ARBA00020902"/>
    </source>
</evidence>
<dbReference type="AlphaFoldDB" id="A0A933W7Y7"/>
<evidence type="ECO:0000256" key="10">
    <source>
        <dbReference type="NCBIfam" id="TIGR00215"/>
    </source>
</evidence>
<accession>A0A933W7Y7</accession>
<keyword evidence="7 11" id="KW-0808">Transferase</keyword>
<name>A0A933W7Y7_UNCEI</name>
<gene>
    <name evidence="11" type="primary">lpxB</name>
    <name evidence="11" type="ORF">HZA61_05615</name>
</gene>
<dbReference type="InterPro" id="IPR003835">
    <property type="entry name" value="Glyco_trans_19"/>
</dbReference>
<comment type="function">
    <text evidence="1">Condensation of UDP-2,3-diacylglucosamine and 2,3-diacylglucosamine-1-phosphate to form lipid A disaccharide, a precursor of lipid A, a phosphorylated glycolipid that anchors the lipopolysaccharide to the outer membrane of the cell.</text>
</comment>
<keyword evidence="6 11" id="KW-0328">Glycosyltransferase</keyword>
<dbReference type="GO" id="GO:0008915">
    <property type="term" value="F:lipid-A-disaccharide synthase activity"/>
    <property type="evidence" value="ECO:0007669"/>
    <property type="project" value="UniProtKB-UniRule"/>
</dbReference>